<dbReference type="EnsemblPlants" id="EMT07057">
    <property type="protein sequence ID" value="EMT07057"/>
    <property type="gene ID" value="F775_15694"/>
</dbReference>
<reference evidence="2" key="1">
    <citation type="submission" date="2015-06" db="UniProtKB">
        <authorList>
            <consortium name="EnsemblPlants"/>
        </authorList>
    </citation>
    <scope>IDENTIFICATION</scope>
</reference>
<accession>M8BVU8</accession>
<dbReference type="AlphaFoldDB" id="M8BVU8"/>
<dbReference type="PANTHER" id="PTHR33165:SF84">
    <property type="entry name" value="DUF295 DOMAIN-CONTAINING PROTEIN"/>
    <property type="match status" value="1"/>
</dbReference>
<dbReference type="Pfam" id="PF03478">
    <property type="entry name" value="Beta-prop_KIB1-4"/>
    <property type="match status" value="1"/>
</dbReference>
<evidence type="ECO:0000259" key="1">
    <source>
        <dbReference type="Pfam" id="PF03478"/>
    </source>
</evidence>
<evidence type="ECO:0000313" key="2">
    <source>
        <dbReference type="EnsemblPlants" id="EMT07057"/>
    </source>
</evidence>
<organism evidence="2">
    <name type="scientific">Aegilops tauschii</name>
    <name type="common">Tausch's goatgrass</name>
    <name type="synonym">Aegilops squarrosa</name>
    <dbReference type="NCBI Taxonomy" id="37682"/>
    <lineage>
        <taxon>Eukaryota</taxon>
        <taxon>Viridiplantae</taxon>
        <taxon>Streptophyta</taxon>
        <taxon>Embryophyta</taxon>
        <taxon>Tracheophyta</taxon>
        <taxon>Spermatophyta</taxon>
        <taxon>Magnoliopsida</taxon>
        <taxon>Liliopsida</taxon>
        <taxon>Poales</taxon>
        <taxon>Poaceae</taxon>
        <taxon>BOP clade</taxon>
        <taxon>Pooideae</taxon>
        <taxon>Triticodae</taxon>
        <taxon>Triticeae</taxon>
        <taxon>Triticinae</taxon>
        <taxon>Aegilops</taxon>
    </lineage>
</organism>
<proteinExistence type="predicted"/>
<protein>
    <recommendedName>
        <fullName evidence="1">KIB1-4 beta-propeller domain-containing protein</fullName>
    </recommendedName>
</protein>
<name>M8BVU8_AEGTA</name>
<dbReference type="InterPro" id="IPR005174">
    <property type="entry name" value="KIB1-4_b-propeller"/>
</dbReference>
<sequence>MADWASLPAELVRRIAHCLLYSNDLDCYMDFRAVCPNWRSATDDPNNSTKLRFRPFRWIVVDEVSETHSRLLINTFSGRVIRKDLPLLSKYFVVAATLGGFFVLANKEPPHPAVVLTPFTGHMIRYKAAVPSYVDISGAALSGPFTGNCYEQYKAVPDSDSFALDFDDEEWGRTFVSMRLAVASGMCAFDNWQTTVAVPPLPLSLVPKISYLMRLYAIDPDKMFSDKPVTAFADLPGTGDANHLFLVASDDGEVFAIIKLQQHLKVFWLDNDNRSEEVEPVKSIGDRAIFIGYRRCISVSANKFLSIVANSAYYVKSTDSSLAIYKYDLEEEKEERVSEAIDSLNQGRLSFAKPPFTIVQLLSSYTVNVRESQLLEMEKLKRQQLPSVPVVRGH</sequence>
<feature type="domain" description="KIB1-4 beta-propeller" evidence="1">
    <location>
        <begin position="190"/>
        <end position="319"/>
    </location>
</feature>
<dbReference type="PANTHER" id="PTHR33165">
    <property type="entry name" value="F-BOX DOMAIN CONTAINING PROTEIN-LIKE-RELATED"/>
    <property type="match status" value="1"/>
</dbReference>